<reference evidence="3" key="1">
    <citation type="submission" date="2019-08" db="EMBL/GenBank/DDBJ databases">
        <title>The improved chromosome-level genome for the pearl oyster Pinctada fucata martensii using PacBio sequencing and Hi-C.</title>
        <authorList>
            <person name="Zheng Z."/>
        </authorList>
    </citation>
    <scope>NUCLEOTIDE SEQUENCE</scope>
    <source>
        <strain evidence="3">ZZ-2019</strain>
        <tissue evidence="3">Adductor muscle</tissue>
    </source>
</reference>
<gene>
    <name evidence="3" type="ORF">FSP39_003972</name>
</gene>
<dbReference type="PROSITE" id="PS50041">
    <property type="entry name" value="C_TYPE_LECTIN_2"/>
    <property type="match status" value="1"/>
</dbReference>
<dbReference type="InterPro" id="IPR016186">
    <property type="entry name" value="C-type_lectin-like/link_sf"/>
</dbReference>
<dbReference type="Pfam" id="PF00059">
    <property type="entry name" value="Lectin_C"/>
    <property type="match status" value="1"/>
</dbReference>
<feature type="domain" description="C-type lectin" evidence="2">
    <location>
        <begin position="71"/>
        <end position="179"/>
    </location>
</feature>
<feature type="compositionally biased region" description="Acidic residues" evidence="1">
    <location>
        <begin position="28"/>
        <end position="38"/>
    </location>
</feature>
<protein>
    <recommendedName>
        <fullName evidence="2">C-type lectin domain-containing protein</fullName>
    </recommendedName>
</protein>
<sequence>MADTSDPEIKFRDENEAVAENDQAVGDMADEREEDDSEVEIIHPRDHEGRPAFLDRGDVGFDLIVPSSHLALGTCMAFESSLVSIGNSEENSAISVHLSKLHPIDKDRNHSDFWIGGNDIEYEGNFRWISSESDFGFTDWDDGQPDAPKYKQDCVQMQGLKAYKWHDDLCTLHHYFICEQE</sequence>
<organism evidence="3 4">
    <name type="scientific">Pinctada imbricata</name>
    <name type="common">Atlantic pearl-oyster</name>
    <name type="synonym">Pinctada martensii</name>
    <dbReference type="NCBI Taxonomy" id="66713"/>
    <lineage>
        <taxon>Eukaryota</taxon>
        <taxon>Metazoa</taxon>
        <taxon>Spiralia</taxon>
        <taxon>Lophotrochozoa</taxon>
        <taxon>Mollusca</taxon>
        <taxon>Bivalvia</taxon>
        <taxon>Autobranchia</taxon>
        <taxon>Pteriomorphia</taxon>
        <taxon>Pterioida</taxon>
        <taxon>Pterioidea</taxon>
        <taxon>Pteriidae</taxon>
        <taxon>Pinctada</taxon>
    </lineage>
</organism>
<dbReference type="Gene3D" id="3.10.100.10">
    <property type="entry name" value="Mannose-Binding Protein A, subunit A"/>
    <property type="match status" value="1"/>
</dbReference>
<dbReference type="SUPFAM" id="SSF56436">
    <property type="entry name" value="C-type lectin-like"/>
    <property type="match status" value="1"/>
</dbReference>
<accession>A0AA89C4K1</accession>
<dbReference type="InterPro" id="IPR016187">
    <property type="entry name" value="CTDL_fold"/>
</dbReference>
<feature type="region of interest" description="Disordered" evidence="1">
    <location>
        <begin position="1"/>
        <end position="38"/>
    </location>
</feature>
<dbReference type="PANTHER" id="PTHR22803">
    <property type="entry name" value="MANNOSE, PHOSPHOLIPASE, LECTIN RECEPTOR RELATED"/>
    <property type="match status" value="1"/>
</dbReference>
<evidence type="ECO:0000313" key="3">
    <source>
        <dbReference type="EMBL" id="KAK3105712.1"/>
    </source>
</evidence>
<dbReference type="AlphaFoldDB" id="A0AA89C4K1"/>
<dbReference type="InterPro" id="IPR050111">
    <property type="entry name" value="C-type_lectin/snaclec_domain"/>
</dbReference>
<dbReference type="InterPro" id="IPR001304">
    <property type="entry name" value="C-type_lectin-like"/>
</dbReference>
<evidence type="ECO:0000313" key="4">
    <source>
        <dbReference type="Proteomes" id="UP001186944"/>
    </source>
</evidence>
<evidence type="ECO:0000256" key="1">
    <source>
        <dbReference type="SAM" id="MobiDB-lite"/>
    </source>
</evidence>
<dbReference type="Proteomes" id="UP001186944">
    <property type="component" value="Unassembled WGS sequence"/>
</dbReference>
<dbReference type="EMBL" id="VSWD01000003">
    <property type="protein sequence ID" value="KAK3105712.1"/>
    <property type="molecule type" value="Genomic_DNA"/>
</dbReference>
<dbReference type="SMART" id="SM00034">
    <property type="entry name" value="CLECT"/>
    <property type="match status" value="1"/>
</dbReference>
<dbReference type="CDD" id="cd00037">
    <property type="entry name" value="CLECT"/>
    <property type="match status" value="1"/>
</dbReference>
<name>A0AA89C4K1_PINIB</name>
<keyword evidence="4" id="KW-1185">Reference proteome</keyword>
<comment type="caution">
    <text evidence="3">The sequence shown here is derived from an EMBL/GenBank/DDBJ whole genome shotgun (WGS) entry which is preliminary data.</text>
</comment>
<evidence type="ECO:0000259" key="2">
    <source>
        <dbReference type="PROSITE" id="PS50041"/>
    </source>
</evidence>
<proteinExistence type="predicted"/>